<evidence type="ECO:0000313" key="7">
    <source>
        <dbReference type="RefSeq" id="XP_022096838.1"/>
    </source>
</evidence>
<comment type="similarity">
    <text evidence="1">Belongs to the Schlafen family. Subgroup III subfamily.</text>
</comment>
<accession>A0A8B7YU62</accession>
<evidence type="ECO:0000256" key="1">
    <source>
        <dbReference type="ARBA" id="ARBA00010114"/>
    </source>
</evidence>
<evidence type="ECO:0000259" key="4">
    <source>
        <dbReference type="Pfam" id="PF21026"/>
    </source>
</evidence>
<proteinExistence type="inferred from homology"/>
<dbReference type="Pfam" id="PF04326">
    <property type="entry name" value="SLFN_AlbA_2"/>
    <property type="match status" value="1"/>
</dbReference>
<keyword evidence="5" id="KW-1185">Reference proteome</keyword>
<dbReference type="Pfam" id="PF21026">
    <property type="entry name" value="SLFN_GTPase-like"/>
    <property type="match status" value="1"/>
</dbReference>
<dbReference type="RefSeq" id="XP_022096839.1">
    <property type="nucleotide sequence ID" value="XM_022241147.1"/>
</dbReference>
<gene>
    <name evidence="6 7 8" type="primary">LOC110982602</name>
</gene>
<evidence type="ECO:0000313" key="6">
    <source>
        <dbReference type="RefSeq" id="XP_022096837.1"/>
    </source>
</evidence>
<dbReference type="Gene3D" id="3.40.50.300">
    <property type="entry name" value="P-loop containing nucleotide triphosphate hydrolases"/>
    <property type="match status" value="1"/>
</dbReference>
<dbReference type="RefSeq" id="XP_022096837.1">
    <property type="nucleotide sequence ID" value="XM_022241145.1"/>
</dbReference>
<dbReference type="InterPro" id="IPR027417">
    <property type="entry name" value="P-loop_NTPase"/>
</dbReference>
<dbReference type="GeneID" id="110982602"/>
<evidence type="ECO:0000259" key="2">
    <source>
        <dbReference type="Pfam" id="PF04326"/>
    </source>
</evidence>
<feature type="domain" description="Schlafen GTPase-like" evidence="4">
    <location>
        <begin position="438"/>
        <end position="511"/>
    </location>
</feature>
<dbReference type="InterPro" id="IPR038461">
    <property type="entry name" value="Schlafen_AlbA_2_dom_sf"/>
</dbReference>
<dbReference type="Pfam" id="PF09848">
    <property type="entry name" value="SLFN-g3_helicase"/>
    <property type="match status" value="1"/>
</dbReference>
<dbReference type="RefSeq" id="XP_022096838.1">
    <property type="nucleotide sequence ID" value="XM_022241146.1"/>
</dbReference>
<evidence type="ECO:0000313" key="5">
    <source>
        <dbReference type="Proteomes" id="UP000694845"/>
    </source>
</evidence>
<dbReference type="InterPro" id="IPR007421">
    <property type="entry name" value="Schlafen_AlbA_2_dom"/>
</dbReference>
<evidence type="ECO:0000313" key="8">
    <source>
        <dbReference type="RefSeq" id="XP_022096839.1"/>
    </source>
</evidence>
<dbReference type="AlphaFoldDB" id="A0A8B7YU62"/>
<feature type="domain" description="Schlafen AlbA-2" evidence="2">
    <location>
        <begin position="209"/>
        <end position="319"/>
    </location>
</feature>
<dbReference type="OrthoDB" id="6052143at2759"/>
<dbReference type="Gene3D" id="3.30.950.30">
    <property type="entry name" value="Schlafen, AAA domain"/>
    <property type="match status" value="1"/>
</dbReference>
<dbReference type="InterPro" id="IPR048729">
    <property type="entry name" value="SLFN_GTPase-like"/>
</dbReference>
<feature type="domain" description="Schlafen group 3-like DNA/RNA helicase" evidence="3">
    <location>
        <begin position="608"/>
        <end position="816"/>
    </location>
</feature>
<dbReference type="SUPFAM" id="SSF52540">
    <property type="entry name" value="P-loop containing nucleoside triphosphate hydrolases"/>
    <property type="match status" value="1"/>
</dbReference>
<reference evidence="6 7" key="1">
    <citation type="submission" date="2025-04" db="UniProtKB">
        <authorList>
            <consortium name="RefSeq"/>
        </authorList>
    </citation>
    <scope>IDENTIFICATION</scope>
</reference>
<name>A0A8B7YU62_ACAPL</name>
<organism evidence="5 8">
    <name type="scientific">Acanthaster planci</name>
    <name type="common">Crown-of-thorns starfish</name>
    <dbReference type="NCBI Taxonomy" id="133434"/>
    <lineage>
        <taxon>Eukaryota</taxon>
        <taxon>Metazoa</taxon>
        <taxon>Echinodermata</taxon>
        <taxon>Eleutherozoa</taxon>
        <taxon>Asterozoa</taxon>
        <taxon>Asteroidea</taxon>
        <taxon>Valvatacea</taxon>
        <taxon>Valvatida</taxon>
        <taxon>Acanthasteridae</taxon>
        <taxon>Acanthaster</taxon>
    </lineage>
</organism>
<sequence length="1180" mass="135132">MATPNKTVPEEIRPFAMNIHIMNSTATTNDDVAKMKLEMEGLLRAVCAALNSPKREVLILRNMDQEKLGLTKRHLDKWKQRIEGELSTKLKTSQWRKCFDFCDLPQDVEYLYCHTTPTPQPTTINFNLRLPTDTSTELVDGYHRVMSILSREAESLSAGRPYFDFDEHLRRADGPHASSSTTSVVTRRGFSHFPGLLDLKLGDTVQTPESKTVQYKKLKDGERLVSNIEKQVSDYFGAFANHDGGWIVIGIENKNYEVVGQTIPKETKVEIERCLDKCARRKIWGRRQEVPVREKHWDVYFHPLGGGKHLVEVRVNPFYGGVFQKAPESYTFEVNDNGEKVPVDMAIDDWMEAMMRQKITEKRRSDEMSHKFEMLSTHICGGCTVFALKNARREIQERMFTIKEGVHIWPETYHSLVHPEVAPFLDSVISALRVKFRSTKGVCVISRCIAVDIGIPRPEDGTNITCDILVFTETETPFLVTLGTAMSSDEGERYSREAAIELEERLTRHGGEGRFFIKSYWYDQLTDPELVPGILESILGHRPQDKPASYHQMHLQKLQAIVAGLVIAIAAFTPETYLYMKDLMGVQVMNLLTPSQLLALSKCKENQYVCIQGYPGTGKTVVGVERAKQLRLDGAQAEEILYIPSNVQMAKYVRDLTFPRSTSLHGSKICLSEAFRDIIQMLKDGSMPENVKYLILDDTQNLLSRRNVPASNVKEDIRHLTPEMRRLAVRETPPIGLLRQENYQVDWLKCLCIWLREKRDNRMVIICDESQSLEKEHYYQTLRQFIKESNGTTVTLNVIIRNSEEITEFFKNFVSTQCYGVLPTTAHDFKGQKPLIRPTLLSPESLRETVKKFTTLSYSPNEISLLRHDRDSDRTALDTCMSTPLQKECMAVYRTINNQLIDLGIEGNGVPGPQVFHAVLFFCLLTKELLERGVRGEQETNFKINLALPCFASKDTACPPFFLRRLLSDRGRYTAPVRDMVVRLFEEKWQYLCELYRAFVQSGRPHFTEAVDILEERKSSLLQPKTKEMTNLQKLYSVSEFLLGPVTVPEHIFRLIDVQHAGFCRLIVFHILPNVHAIHGTHEVPTRGQCIRIESLENFAGRENQVVIGIMPHKDTLERYTFKSYVAALSSRARTKLEILSATAWTFISNMDLEHVRMLKPYFDDQHHEEPNSDTDGRGV</sequence>
<dbReference type="InterPro" id="IPR018647">
    <property type="entry name" value="SLFN_3-like_DNA/RNA_helicase"/>
</dbReference>
<protein>
    <submittedName>
        <fullName evidence="6 7">Schlafen family member 11-like</fullName>
    </submittedName>
</protein>
<evidence type="ECO:0000259" key="3">
    <source>
        <dbReference type="Pfam" id="PF09848"/>
    </source>
</evidence>
<dbReference type="OMA" id="PETYLYM"/>
<dbReference type="Proteomes" id="UP000694845">
    <property type="component" value="Unplaced"/>
</dbReference>
<dbReference type="KEGG" id="aplc:110982602"/>